<feature type="domain" description="SnoaL-like" evidence="1">
    <location>
        <begin position="22"/>
        <end position="81"/>
    </location>
</feature>
<keyword evidence="3" id="KW-1185">Reference proteome</keyword>
<proteinExistence type="predicted"/>
<accession>A0ABQ3YJV9</accession>
<protein>
    <recommendedName>
        <fullName evidence="1">SnoaL-like domain-containing protein</fullName>
    </recommendedName>
</protein>
<dbReference type="RefSeq" id="WP_203777434.1">
    <property type="nucleotide sequence ID" value="NZ_BAAABO010000049.1"/>
</dbReference>
<evidence type="ECO:0000313" key="2">
    <source>
        <dbReference type="EMBL" id="GID80277.1"/>
    </source>
</evidence>
<dbReference type="InterPro" id="IPR037401">
    <property type="entry name" value="SnoaL-like"/>
</dbReference>
<reference evidence="2 3" key="1">
    <citation type="submission" date="2021-01" db="EMBL/GenBank/DDBJ databases">
        <title>Whole genome shotgun sequence of Actinoplanes deccanensis NBRC 13994.</title>
        <authorList>
            <person name="Komaki H."/>
            <person name="Tamura T."/>
        </authorList>
    </citation>
    <scope>NUCLEOTIDE SEQUENCE [LARGE SCALE GENOMIC DNA]</scope>
    <source>
        <strain evidence="2 3">NBRC 13994</strain>
    </source>
</reference>
<organism evidence="2 3">
    <name type="scientific">Paractinoplanes deccanensis</name>
    <dbReference type="NCBI Taxonomy" id="113561"/>
    <lineage>
        <taxon>Bacteria</taxon>
        <taxon>Bacillati</taxon>
        <taxon>Actinomycetota</taxon>
        <taxon>Actinomycetes</taxon>
        <taxon>Micromonosporales</taxon>
        <taxon>Micromonosporaceae</taxon>
        <taxon>Paractinoplanes</taxon>
    </lineage>
</organism>
<dbReference type="Proteomes" id="UP000609879">
    <property type="component" value="Unassembled WGS sequence"/>
</dbReference>
<sequence>MQVARQSQSWRRLGGVSSTQSAWLAAVRAALVPLAGMRVEIGHVLADGAHVVVHTRRRLPGAGPEIEVVDIWCVEDGLIAEGGELIEPVAQATANLAWWEGERPEPGSAMIRR</sequence>
<dbReference type="InterPro" id="IPR032710">
    <property type="entry name" value="NTF2-like_dom_sf"/>
</dbReference>
<comment type="caution">
    <text evidence="2">The sequence shown here is derived from an EMBL/GenBank/DDBJ whole genome shotgun (WGS) entry which is preliminary data.</text>
</comment>
<dbReference type="EMBL" id="BOMI01000189">
    <property type="protein sequence ID" value="GID80277.1"/>
    <property type="molecule type" value="Genomic_DNA"/>
</dbReference>
<name>A0ABQ3YJV9_9ACTN</name>
<evidence type="ECO:0000313" key="3">
    <source>
        <dbReference type="Proteomes" id="UP000609879"/>
    </source>
</evidence>
<dbReference type="SUPFAM" id="SSF54427">
    <property type="entry name" value="NTF2-like"/>
    <property type="match status" value="1"/>
</dbReference>
<evidence type="ECO:0000259" key="1">
    <source>
        <dbReference type="Pfam" id="PF12680"/>
    </source>
</evidence>
<gene>
    <name evidence="2" type="ORF">Ade02nite_89180</name>
</gene>
<dbReference type="Gene3D" id="3.10.450.50">
    <property type="match status" value="1"/>
</dbReference>
<dbReference type="Pfam" id="PF12680">
    <property type="entry name" value="SnoaL_2"/>
    <property type="match status" value="1"/>
</dbReference>